<reference evidence="2" key="1">
    <citation type="journal article" date="2006" name="PLoS Biol.">
        <title>Macronuclear genome sequence of the ciliate Tetrahymena thermophila, a model eukaryote.</title>
        <authorList>
            <person name="Eisen J.A."/>
            <person name="Coyne R.S."/>
            <person name="Wu M."/>
            <person name="Wu D."/>
            <person name="Thiagarajan M."/>
            <person name="Wortman J.R."/>
            <person name="Badger J.H."/>
            <person name="Ren Q."/>
            <person name="Amedeo P."/>
            <person name="Jones K.M."/>
            <person name="Tallon L.J."/>
            <person name="Delcher A.L."/>
            <person name="Salzberg S.L."/>
            <person name="Silva J.C."/>
            <person name="Haas B.J."/>
            <person name="Majoros W.H."/>
            <person name="Farzad M."/>
            <person name="Carlton J.M."/>
            <person name="Smith R.K. Jr."/>
            <person name="Garg J."/>
            <person name="Pearlman R.E."/>
            <person name="Karrer K.M."/>
            <person name="Sun L."/>
            <person name="Manning G."/>
            <person name="Elde N.C."/>
            <person name="Turkewitz A.P."/>
            <person name="Asai D.J."/>
            <person name="Wilkes D.E."/>
            <person name="Wang Y."/>
            <person name="Cai H."/>
            <person name="Collins K."/>
            <person name="Stewart B.A."/>
            <person name="Lee S.R."/>
            <person name="Wilamowska K."/>
            <person name="Weinberg Z."/>
            <person name="Ruzzo W.L."/>
            <person name="Wloga D."/>
            <person name="Gaertig J."/>
            <person name="Frankel J."/>
            <person name="Tsao C.-C."/>
            <person name="Gorovsky M.A."/>
            <person name="Keeling P.J."/>
            <person name="Waller R.F."/>
            <person name="Patron N.J."/>
            <person name="Cherry J.M."/>
            <person name="Stover N.A."/>
            <person name="Krieger C.J."/>
            <person name="del Toro C."/>
            <person name="Ryder H.F."/>
            <person name="Williamson S.C."/>
            <person name="Barbeau R.A."/>
            <person name="Hamilton E.P."/>
            <person name="Orias E."/>
        </authorList>
    </citation>
    <scope>NUCLEOTIDE SEQUENCE [LARGE SCALE GENOMIC DNA]</scope>
    <source>
        <strain evidence="2">SB210</strain>
    </source>
</reference>
<proteinExistence type="predicted"/>
<dbReference type="InParanoid" id="W7X0S4"/>
<protein>
    <submittedName>
        <fullName evidence="1">Uncharacterized protein</fullName>
    </submittedName>
</protein>
<dbReference type="AlphaFoldDB" id="W7X0S4"/>
<dbReference type="EMBL" id="GG662548">
    <property type="protein sequence ID" value="EWS72765.1"/>
    <property type="molecule type" value="Genomic_DNA"/>
</dbReference>
<organism evidence="1 2">
    <name type="scientific">Tetrahymena thermophila (strain SB210)</name>
    <dbReference type="NCBI Taxonomy" id="312017"/>
    <lineage>
        <taxon>Eukaryota</taxon>
        <taxon>Sar</taxon>
        <taxon>Alveolata</taxon>
        <taxon>Ciliophora</taxon>
        <taxon>Intramacronucleata</taxon>
        <taxon>Oligohymenophorea</taxon>
        <taxon>Hymenostomatida</taxon>
        <taxon>Tetrahymenina</taxon>
        <taxon>Tetrahymenidae</taxon>
        <taxon>Tetrahymena</taxon>
    </lineage>
</organism>
<sequence>MSFSLKLILKITFQDVIINSQIEHNLVCKQVKHLQSSFDLIYFFFHSNNNLKQFHSYIKDAENKSFISRNTITYVGQDTRYNNKQQLQKQRGIKNQINRITISNSLNIIISMMTFVSLGKC</sequence>
<evidence type="ECO:0000313" key="1">
    <source>
        <dbReference type="EMBL" id="EWS72765.1"/>
    </source>
</evidence>
<evidence type="ECO:0000313" key="2">
    <source>
        <dbReference type="Proteomes" id="UP000009168"/>
    </source>
</evidence>
<keyword evidence="2" id="KW-1185">Reference proteome</keyword>
<accession>W7X0S4</accession>
<dbReference type="Proteomes" id="UP000009168">
    <property type="component" value="Unassembled WGS sequence"/>
</dbReference>
<dbReference type="GeneID" id="24439321"/>
<dbReference type="KEGG" id="tet:TTHERM_000502159"/>
<name>W7X0S4_TETTS</name>
<dbReference type="RefSeq" id="XP_012654702.1">
    <property type="nucleotide sequence ID" value="XM_012799248.1"/>
</dbReference>
<gene>
    <name evidence="1" type="ORF">TTHERM_000502159</name>
</gene>